<protein>
    <submittedName>
        <fullName evidence="3">Uncharacterized protein</fullName>
    </submittedName>
</protein>
<feature type="compositionally biased region" description="Polar residues" evidence="2">
    <location>
        <begin position="43"/>
        <end position="59"/>
    </location>
</feature>
<dbReference type="OrthoDB" id="3782133at2759"/>
<proteinExistence type="predicted"/>
<dbReference type="Proteomes" id="UP000481861">
    <property type="component" value="Unassembled WGS sequence"/>
</dbReference>
<keyword evidence="4" id="KW-1185">Reference proteome</keyword>
<feature type="compositionally biased region" description="Low complexity" evidence="2">
    <location>
        <begin position="31"/>
        <end position="42"/>
    </location>
</feature>
<evidence type="ECO:0000313" key="3">
    <source>
        <dbReference type="EMBL" id="KAF2876391.1"/>
    </source>
</evidence>
<comment type="caution">
    <text evidence="3">The sequence shown here is derived from an EMBL/GenBank/DDBJ whole genome shotgun (WGS) entry which is preliminary data.</text>
</comment>
<keyword evidence="1" id="KW-0175">Coiled coil</keyword>
<name>A0A7C8IG68_9PLEO</name>
<organism evidence="3 4">
    <name type="scientific">Massariosphaeria phaeospora</name>
    <dbReference type="NCBI Taxonomy" id="100035"/>
    <lineage>
        <taxon>Eukaryota</taxon>
        <taxon>Fungi</taxon>
        <taxon>Dikarya</taxon>
        <taxon>Ascomycota</taxon>
        <taxon>Pezizomycotina</taxon>
        <taxon>Dothideomycetes</taxon>
        <taxon>Pleosporomycetidae</taxon>
        <taxon>Pleosporales</taxon>
        <taxon>Pleosporales incertae sedis</taxon>
        <taxon>Massariosphaeria</taxon>
    </lineage>
</organism>
<evidence type="ECO:0000256" key="2">
    <source>
        <dbReference type="SAM" id="MobiDB-lite"/>
    </source>
</evidence>
<sequence>MGTPTNPTFRRSYSSNSKREILRFFVRGVSDSDSGSATSLSTPAQTLSVPSEAVTPTLNSKSKSKSKPLDLLTELSTTQSLAARLRRDRDSWRAEALAREHALTAAEHCIQSQDKKLDRLTTLNISLDDHLQDAVKTGKQLFASFKRVAAVRDKLAGQLDEAMRSIARLKKSDRAKGKVVQRNLLLKAHMKAHVCGGSGEDTETTLLEALAAATERIEELENAGERLVDALEASASEDEGEEQGGAGIAGAVVAFQGVLEDQTFSESKANWEHLLEE</sequence>
<reference evidence="3 4" key="1">
    <citation type="submission" date="2020-01" db="EMBL/GenBank/DDBJ databases">
        <authorList>
            <consortium name="DOE Joint Genome Institute"/>
            <person name="Haridas S."/>
            <person name="Albert R."/>
            <person name="Binder M."/>
            <person name="Bloem J."/>
            <person name="Labutti K."/>
            <person name="Salamov A."/>
            <person name="Andreopoulos B."/>
            <person name="Baker S.E."/>
            <person name="Barry K."/>
            <person name="Bills G."/>
            <person name="Bluhm B.H."/>
            <person name="Cannon C."/>
            <person name="Castanera R."/>
            <person name="Culley D.E."/>
            <person name="Daum C."/>
            <person name="Ezra D."/>
            <person name="Gonzalez J.B."/>
            <person name="Henrissat B."/>
            <person name="Kuo A."/>
            <person name="Liang C."/>
            <person name="Lipzen A."/>
            <person name="Lutzoni F."/>
            <person name="Magnuson J."/>
            <person name="Mondo S."/>
            <person name="Nolan M."/>
            <person name="Ohm R."/>
            <person name="Pangilinan J."/>
            <person name="Park H.-J.H."/>
            <person name="Ramirez L."/>
            <person name="Alfaro M."/>
            <person name="Sun H."/>
            <person name="Tritt A."/>
            <person name="Yoshinaga Y."/>
            <person name="Zwiers L.-H.L."/>
            <person name="Turgeon B.G."/>
            <person name="Goodwin S.B."/>
            <person name="Spatafora J.W."/>
            <person name="Crous P.W."/>
            <person name="Grigoriev I.V."/>
        </authorList>
    </citation>
    <scope>NUCLEOTIDE SEQUENCE [LARGE SCALE GENOMIC DNA]</scope>
    <source>
        <strain evidence="3 4">CBS 611.86</strain>
    </source>
</reference>
<dbReference type="EMBL" id="JAADJZ010000003">
    <property type="protein sequence ID" value="KAF2876391.1"/>
    <property type="molecule type" value="Genomic_DNA"/>
</dbReference>
<dbReference type="AlphaFoldDB" id="A0A7C8IG68"/>
<feature type="region of interest" description="Disordered" evidence="2">
    <location>
        <begin position="31"/>
        <end position="67"/>
    </location>
</feature>
<feature type="coiled-coil region" evidence="1">
    <location>
        <begin position="203"/>
        <end position="237"/>
    </location>
</feature>
<accession>A0A7C8IG68</accession>
<evidence type="ECO:0000256" key="1">
    <source>
        <dbReference type="SAM" id="Coils"/>
    </source>
</evidence>
<evidence type="ECO:0000313" key="4">
    <source>
        <dbReference type="Proteomes" id="UP000481861"/>
    </source>
</evidence>
<gene>
    <name evidence="3" type="ORF">BDV95DRAFT_482944</name>
</gene>